<gene>
    <name evidence="1" type="ORF">SOMG_04582</name>
</gene>
<reference evidence="1 2" key="1">
    <citation type="journal article" date="2023" name="G3 (Bethesda)">
        <title>A high-quality reference genome for the fission yeast Schizosaccharomyces osmophilus.</title>
        <authorList>
            <person name="Jia G.S."/>
            <person name="Zhang W.C."/>
            <person name="Liang Y."/>
            <person name="Liu X.H."/>
            <person name="Rhind N."/>
            <person name="Pidoux A."/>
            <person name="Brysch-Herzberg M."/>
            <person name="Du L.L."/>
        </authorList>
    </citation>
    <scope>NUCLEOTIDE SEQUENCE [LARGE SCALE GENOMIC DNA]</scope>
    <source>
        <strain evidence="1 2">CBS 15793</strain>
    </source>
</reference>
<evidence type="ECO:0000313" key="2">
    <source>
        <dbReference type="Proteomes" id="UP001212411"/>
    </source>
</evidence>
<organism evidence="1 2">
    <name type="scientific">Schizosaccharomyces osmophilus</name>
    <dbReference type="NCBI Taxonomy" id="2545709"/>
    <lineage>
        <taxon>Eukaryota</taxon>
        <taxon>Fungi</taxon>
        <taxon>Dikarya</taxon>
        <taxon>Ascomycota</taxon>
        <taxon>Taphrinomycotina</taxon>
        <taxon>Schizosaccharomycetes</taxon>
        <taxon>Schizosaccharomycetales</taxon>
        <taxon>Schizosaccharomycetaceae</taxon>
        <taxon>Schizosaccharomyces</taxon>
    </lineage>
</organism>
<protein>
    <submittedName>
        <fullName evidence="1">Schizosaccharomyces specific protein</fullName>
    </submittedName>
</protein>
<dbReference type="GeneID" id="80878053"/>
<dbReference type="RefSeq" id="XP_056038988.1">
    <property type="nucleotide sequence ID" value="XM_056183364.1"/>
</dbReference>
<name>A0AAE9WEF6_9SCHI</name>
<dbReference type="KEGG" id="som:SOMG_04582"/>
<accession>A0AAE9WEF6</accession>
<keyword evidence="2" id="KW-1185">Reference proteome</keyword>
<dbReference type="EMBL" id="CP115613">
    <property type="protein sequence ID" value="WBW74745.1"/>
    <property type="molecule type" value="Genomic_DNA"/>
</dbReference>
<evidence type="ECO:0000313" key="1">
    <source>
        <dbReference type="EMBL" id="WBW74745.1"/>
    </source>
</evidence>
<dbReference type="Proteomes" id="UP001212411">
    <property type="component" value="Chromosome 3"/>
</dbReference>
<sequence length="106" mass="12191">MKRSRDESPCLEMNTKKNKNQMDLKTFLGLFFMRGNHSKDTTDLVFSEKVNFVTDEQESSSDGPCEFCETLTLLNNCDHCTRPVCRNCSTLVYMSEKTNARCLDCI</sequence>
<dbReference type="AlphaFoldDB" id="A0AAE9WEF6"/>
<proteinExistence type="predicted"/>